<keyword evidence="3" id="KW-1185">Reference proteome</keyword>
<evidence type="ECO:0000313" key="3">
    <source>
        <dbReference type="Proteomes" id="UP000655523"/>
    </source>
</evidence>
<evidence type="ECO:0000313" key="2">
    <source>
        <dbReference type="EMBL" id="NPT61439.1"/>
    </source>
</evidence>
<reference evidence="2 3" key="1">
    <citation type="submission" date="2019-11" db="EMBL/GenBank/DDBJ databases">
        <title>Metabolism of dissolved organic matter in forest soils.</title>
        <authorList>
            <person name="Cyle K.T."/>
            <person name="Wilhelm R.C."/>
            <person name="Martinez C.E."/>
        </authorList>
    </citation>
    <scope>NUCLEOTIDE SEQUENCE [LARGE SCALE GENOMIC DNA]</scope>
    <source>
        <strain evidence="2 3">5N</strain>
    </source>
</reference>
<dbReference type="EMBL" id="WOEZ01000270">
    <property type="protein sequence ID" value="NPT61439.1"/>
    <property type="molecule type" value="Genomic_DNA"/>
</dbReference>
<evidence type="ECO:0008006" key="4">
    <source>
        <dbReference type="Google" id="ProtNLM"/>
    </source>
</evidence>
<protein>
    <recommendedName>
        <fullName evidence="4">Membrane bound FAD containing D-sorbitol dehydrogenase</fullName>
    </recommendedName>
</protein>
<evidence type="ECO:0000256" key="1">
    <source>
        <dbReference type="SAM" id="Phobius"/>
    </source>
</evidence>
<feature type="transmembrane region" description="Helical" evidence="1">
    <location>
        <begin position="20"/>
        <end position="39"/>
    </location>
</feature>
<accession>A0A972SNM5</accession>
<sequence length="182" mass="19900">MDNTDTSYPEDVVVDPHRRLLLSGLVATCASLVMPFATAQTHAQSRPQYAAGSVTAPASFVEVSRILTGRSSLNIAQAGLLYRALAHDDFAFEIQHRQLLAIIKDRQIDPMQLQKLLDTQRSTLAPVPREIVTAWYTGIVGVGERAKCVTFETNLLNLIAADKLKPPSYSYGAYGSWAAKPV</sequence>
<dbReference type="Proteomes" id="UP000655523">
    <property type="component" value="Unassembled WGS sequence"/>
</dbReference>
<dbReference type="Pfam" id="PF12318">
    <property type="entry name" value="FAD-SLDH"/>
    <property type="match status" value="1"/>
</dbReference>
<dbReference type="RefSeq" id="WP_172177113.1">
    <property type="nucleotide sequence ID" value="NZ_WOEZ01000270.1"/>
</dbReference>
<proteinExistence type="predicted"/>
<dbReference type="AlphaFoldDB" id="A0A972SNM5"/>
<organism evidence="2 3">
    <name type="scientific">Paraburkholderia elongata</name>
    <dbReference type="NCBI Taxonomy" id="2675747"/>
    <lineage>
        <taxon>Bacteria</taxon>
        <taxon>Pseudomonadati</taxon>
        <taxon>Pseudomonadota</taxon>
        <taxon>Betaproteobacteria</taxon>
        <taxon>Burkholderiales</taxon>
        <taxon>Burkholderiaceae</taxon>
        <taxon>Paraburkholderia</taxon>
    </lineage>
</organism>
<keyword evidence="1" id="KW-0472">Membrane</keyword>
<dbReference type="InterPro" id="IPR024651">
    <property type="entry name" value="FAD-SLDH_ssu"/>
</dbReference>
<gene>
    <name evidence="2" type="ORF">GNZ13_44665</name>
</gene>
<name>A0A972SNM5_9BURK</name>
<comment type="caution">
    <text evidence="2">The sequence shown here is derived from an EMBL/GenBank/DDBJ whole genome shotgun (WGS) entry which is preliminary data.</text>
</comment>
<keyword evidence="1" id="KW-1133">Transmembrane helix</keyword>
<keyword evidence="1" id="KW-0812">Transmembrane</keyword>